<reference evidence="2 3" key="1">
    <citation type="journal article" date="2012" name="PLoS Pathog.">
        <title>Diverse lifestyles and strategies of plant pathogenesis encoded in the genomes of eighteen Dothideomycetes fungi.</title>
        <authorList>
            <person name="Ohm R.A."/>
            <person name="Feau N."/>
            <person name="Henrissat B."/>
            <person name="Schoch C.L."/>
            <person name="Horwitz B.A."/>
            <person name="Barry K.W."/>
            <person name="Condon B.J."/>
            <person name="Copeland A.C."/>
            <person name="Dhillon B."/>
            <person name="Glaser F."/>
            <person name="Hesse C.N."/>
            <person name="Kosti I."/>
            <person name="LaButti K."/>
            <person name="Lindquist E.A."/>
            <person name="Lucas S."/>
            <person name="Salamov A.A."/>
            <person name="Bradshaw R.E."/>
            <person name="Ciuffetti L."/>
            <person name="Hamelin R.C."/>
            <person name="Kema G.H.J."/>
            <person name="Lawrence C."/>
            <person name="Scott J.A."/>
            <person name="Spatafora J.W."/>
            <person name="Turgeon B.G."/>
            <person name="de Wit P.J.G.M."/>
            <person name="Zhong S."/>
            <person name="Goodwin S.B."/>
            <person name="Grigoriev I.V."/>
        </authorList>
    </citation>
    <scope>NUCLEOTIDE SEQUENCE [LARGE SCALE GENOMIC DNA]</scope>
    <source>
        <strain evidence="3">C5 / ATCC 48332 / race O</strain>
    </source>
</reference>
<dbReference type="EMBL" id="KB445570">
    <property type="protein sequence ID" value="EMD95770.1"/>
    <property type="molecule type" value="Genomic_DNA"/>
</dbReference>
<evidence type="ECO:0000256" key="1">
    <source>
        <dbReference type="SAM" id="Coils"/>
    </source>
</evidence>
<accession>M2TE69</accession>
<protein>
    <submittedName>
        <fullName evidence="2">Uncharacterized protein</fullName>
    </submittedName>
</protein>
<name>M2TE69_COCH5</name>
<proteinExistence type="predicted"/>
<evidence type="ECO:0000313" key="3">
    <source>
        <dbReference type="Proteomes" id="UP000016936"/>
    </source>
</evidence>
<keyword evidence="3" id="KW-1185">Reference proteome</keyword>
<keyword evidence="1" id="KW-0175">Coiled coil</keyword>
<organism evidence="2 3">
    <name type="scientific">Cochliobolus heterostrophus (strain C5 / ATCC 48332 / race O)</name>
    <name type="common">Southern corn leaf blight fungus</name>
    <name type="synonym">Bipolaris maydis</name>
    <dbReference type="NCBI Taxonomy" id="701091"/>
    <lineage>
        <taxon>Eukaryota</taxon>
        <taxon>Fungi</taxon>
        <taxon>Dikarya</taxon>
        <taxon>Ascomycota</taxon>
        <taxon>Pezizomycotina</taxon>
        <taxon>Dothideomycetes</taxon>
        <taxon>Pleosporomycetidae</taxon>
        <taxon>Pleosporales</taxon>
        <taxon>Pleosporineae</taxon>
        <taxon>Pleosporaceae</taxon>
        <taxon>Bipolaris</taxon>
    </lineage>
</organism>
<evidence type="ECO:0000313" key="2">
    <source>
        <dbReference type="EMBL" id="EMD95770.1"/>
    </source>
</evidence>
<dbReference type="Proteomes" id="UP000016936">
    <property type="component" value="Unassembled WGS sequence"/>
</dbReference>
<gene>
    <name evidence="2" type="ORF">COCHEDRAFT_1221483</name>
</gene>
<feature type="coiled-coil region" evidence="1">
    <location>
        <begin position="52"/>
        <end position="79"/>
    </location>
</feature>
<dbReference type="OrthoDB" id="3694251at2759"/>
<sequence length="92" mass="10801">MCQYNFVRFTACNHTVQDKDVPLERCKSKTRTLWQKACDQSETVVISQNGLCKECEDKLEGKLMKLKKLQDKELRAEEKARKKLPIIKVKKE</sequence>
<reference evidence="3" key="2">
    <citation type="journal article" date="2013" name="PLoS Genet.">
        <title>Comparative genome structure, secondary metabolite, and effector coding capacity across Cochliobolus pathogens.</title>
        <authorList>
            <person name="Condon B.J."/>
            <person name="Leng Y."/>
            <person name="Wu D."/>
            <person name="Bushley K.E."/>
            <person name="Ohm R.A."/>
            <person name="Otillar R."/>
            <person name="Martin J."/>
            <person name="Schackwitz W."/>
            <person name="Grimwood J."/>
            <person name="MohdZainudin N."/>
            <person name="Xue C."/>
            <person name="Wang R."/>
            <person name="Manning V.A."/>
            <person name="Dhillon B."/>
            <person name="Tu Z.J."/>
            <person name="Steffenson B.J."/>
            <person name="Salamov A."/>
            <person name="Sun H."/>
            <person name="Lowry S."/>
            <person name="LaButti K."/>
            <person name="Han J."/>
            <person name="Copeland A."/>
            <person name="Lindquist E."/>
            <person name="Barry K."/>
            <person name="Schmutz J."/>
            <person name="Baker S.E."/>
            <person name="Ciuffetti L.M."/>
            <person name="Grigoriev I.V."/>
            <person name="Zhong S."/>
            <person name="Turgeon B.G."/>
        </authorList>
    </citation>
    <scope>NUCLEOTIDE SEQUENCE [LARGE SCALE GENOMIC DNA]</scope>
    <source>
        <strain evidence="3">C5 / ATCC 48332 / race O</strain>
    </source>
</reference>
<dbReference type="AlphaFoldDB" id="M2TE69"/>
<dbReference type="HOGENOM" id="CLU_2512298_0_0_1"/>